<dbReference type="InterPro" id="IPR036291">
    <property type="entry name" value="NAD(P)-bd_dom_sf"/>
</dbReference>
<dbReference type="GO" id="GO:0044877">
    <property type="term" value="F:protein-containing complex binding"/>
    <property type="evidence" value="ECO:0007669"/>
    <property type="project" value="TreeGrafter"/>
</dbReference>
<comment type="caution">
    <text evidence="3">The sequence shown here is derived from an EMBL/GenBank/DDBJ whole genome shotgun (WGS) entry which is preliminary data.</text>
</comment>
<keyword evidence="1" id="KW-1133">Transmembrane helix</keyword>
<dbReference type="InterPro" id="IPR016040">
    <property type="entry name" value="NAD(P)-bd_dom"/>
</dbReference>
<accession>E6PER6</accession>
<proteinExistence type="predicted"/>
<reference evidence="3" key="1">
    <citation type="submission" date="2009-10" db="EMBL/GenBank/DDBJ databases">
        <title>Diversity of trophic interactions inside an arsenic-rich microbial ecosystem.</title>
        <authorList>
            <person name="Bertin P.N."/>
            <person name="Heinrich-Salmeron A."/>
            <person name="Pelletier E."/>
            <person name="Goulhen-Chollet F."/>
            <person name="Arsene-Ploetze F."/>
            <person name="Gallien S."/>
            <person name="Calteau A."/>
            <person name="Vallenet D."/>
            <person name="Casiot C."/>
            <person name="Chane-Woon-Ming B."/>
            <person name="Giloteaux L."/>
            <person name="Barakat M."/>
            <person name="Bonnefoy V."/>
            <person name="Bruneel O."/>
            <person name="Chandler M."/>
            <person name="Cleiss J."/>
            <person name="Duran R."/>
            <person name="Elbaz-Poulichet F."/>
            <person name="Fonknechten N."/>
            <person name="Lauga B."/>
            <person name="Mornico D."/>
            <person name="Ortet P."/>
            <person name="Schaeffer C."/>
            <person name="Siguier P."/>
            <person name="Alexander Thil Smith A."/>
            <person name="Van Dorsselaer A."/>
            <person name="Weissenbach J."/>
            <person name="Medigue C."/>
            <person name="Le Paslier D."/>
        </authorList>
    </citation>
    <scope>NUCLEOTIDE SEQUENCE</scope>
</reference>
<dbReference type="SUPFAM" id="SSF55961">
    <property type="entry name" value="Bet v1-like"/>
    <property type="match status" value="1"/>
</dbReference>
<evidence type="ECO:0000313" key="3">
    <source>
        <dbReference type="EMBL" id="CBH74952.1"/>
    </source>
</evidence>
<dbReference type="Gene3D" id="3.40.50.720">
    <property type="entry name" value="NAD(P)-binding Rossmann-like Domain"/>
    <property type="match status" value="1"/>
</dbReference>
<evidence type="ECO:0000256" key="1">
    <source>
        <dbReference type="SAM" id="Phobius"/>
    </source>
</evidence>
<feature type="transmembrane region" description="Helical" evidence="1">
    <location>
        <begin position="452"/>
        <end position="473"/>
    </location>
</feature>
<dbReference type="Pfam" id="PF13460">
    <property type="entry name" value="NAD_binding_10"/>
    <property type="match status" value="1"/>
</dbReference>
<organism evidence="3">
    <name type="scientific">mine drainage metagenome</name>
    <dbReference type="NCBI Taxonomy" id="410659"/>
    <lineage>
        <taxon>unclassified sequences</taxon>
        <taxon>metagenomes</taxon>
        <taxon>ecological metagenomes</taxon>
    </lineage>
</organism>
<evidence type="ECO:0000259" key="2">
    <source>
        <dbReference type="Pfam" id="PF13460"/>
    </source>
</evidence>
<dbReference type="InterPro" id="IPR021295">
    <property type="entry name" value="DUF2867"/>
</dbReference>
<dbReference type="EMBL" id="CABL01000005">
    <property type="protein sequence ID" value="CBH74952.1"/>
    <property type="molecule type" value="Genomic_DNA"/>
</dbReference>
<keyword evidence="1" id="KW-0812">Transmembrane</keyword>
<dbReference type="AlphaFoldDB" id="E6PER6"/>
<dbReference type="PANTHER" id="PTHR12126:SF11">
    <property type="entry name" value="NADH DEHYDROGENASE [UBIQUINONE] 1 ALPHA SUBCOMPLEX SUBUNIT 9, MITOCHONDRIAL"/>
    <property type="match status" value="1"/>
</dbReference>
<name>E6PER6_9ZZZZ</name>
<dbReference type="SUPFAM" id="SSF51735">
    <property type="entry name" value="NAD(P)-binding Rossmann-fold domains"/>
    <property type="match status" value="1"/>
</dbReference>
<dbReference type="Pfam" id="PF11066">
    <property type="entry name" value="DUF2867"/>
    <property type="match status" value="1"/>
</dbReference>
<protein>
    <submittedName>
        <fullName evidence="3">Putative oxidoreductase</fullName>
    </submittedName>
</protein>
<gene>
    <name evidence="3" type="ORF">CARN1_0127</name>
</gene>
<dbReference type="PANTHER" id="PTHR12126">
    <property type="entry name" value="NADH-UBIQUINONE OXIDOREDUCTASE 39 KDA SUBUNIT-RELATED"/>
    <property type="match status" value="1"/>
</dbReference>
<sequence length="483" mass="54060">MSARRILVTGATGYIGGRLIPRLLEAGYAVRCMARDAKRLDGRFPGAEIVEGDVLDEKSLRAAFEGMDAAYYLVHSMSDSLEFEERDRTAATLFGRIARESHVQRVVYLGGLGTDDDKLSHHLRSRHEVGEILRASGVQCIEFRAAMIVGSGSISFEMLRYLTERLPVMIAPRWVTTLSQPISVRDVLLYLIAALDLPSRESKIYEIGGAETITYREMMLRYARLRNLKRRVIIVPFFTPRLSSYWVHIVTPIPARLAQPLILGLSNEVVVRDPAAAADFPQIVPDGFDRAVTRALDRYRTNAPETTWFDAFDVRGLPANFSGVREGMLIDRRECVARTSPSALASVFSQLGGRGGWLYGNWLWRLRGIMDRAVGGVGLRRGRRSESDLRLGDAVDFWRVEAYEPGHLLRLRAEMKLPGDAWLEFSAEPLPDGTARLTQTAFFEPRGLFGVLYWYAVAPFHALIFGGMAHAIAARAERGDVRS</sequence>
<feature type="domain" description="NAD(P)-binding" evidence="2">
    <location>
        <begin position="10"/>
        <end position="135"/>
    </location>
</feature>
<keyword evidence="1" id="KW-0472">Membrane</keyword>
<dbReference type="InterPro" id="IPR051207">
    <property type="entry name" value="ComplexI_NDUFA9_subunit"/>
</dbReference>